<dbReference type="AlphaFoldDB" id="A0A0B1P4J0"/>
<dbReference type="Proteomes" id="UP000030854">
    <property type="component" value="Unassembled WGS sequence"/>
</dbReference>
<sequence length="81" mass="9185">MPSSPPLLQAESPTTGFDFYHLLYPSISSILPSIKQERFNVRAQCRKHTLLDHTFGPNKLLKIKNKVSSYSLTVNRLPLDS</sequence>
<dbReference type="HOGENOM" id="CLU_2575625_0_0_1"/>
<evidence type="ECO:0000313" key="1">
    <source>
        <dbReference type="EMBL" id="KHJ33193.1"/>
    </source>
</evidence>
<gene>
    <name evidence="1" type="ORF">EV44_g3312</name>
</gene>
<comment type="caution">
    <text evidence="1">The sequence shown here is derived from an EMBL/GenBank/DDBJ whole genome shotgun (WGS) entry which is preliminary data.</text>
</comment>
<evidence type="ECO:0000313" key="2">
    <source>
        <dbReference type="Proteomes" id="UP000030854"/>
    </source>
</evidence>
<organism evidence="1 2">
    <name type="scientific">Uncinula necator</name>
    <name type="common">Grape powdery mildew</name>
    <dbReference type="NCBI Taxonomy" id="52586"/>
    <lineage>
        <taxon>Eukaryota</taxon>
        <taxon>Fungi</taxon>
        <taxon>Dikarya</taxon>
        <taxon>Ascomycota</taxon>
        <taxon>Pezizomycotina</taxon>
        <taxon>Leotiomycetes</taxon>
        <taxon>Erysiphales</taxon>
        <taxon>Erysiphaceae</taxon>
        <taxon>Erysiphe</taxon>
    </lineage>
</organism>
<protein>
    <submittedName>
        <fullName evidence="1">Uncharacterized protein</fullName>
    </submittedName>
</protein>
<keyword evidence="2" id="KW-1185">Reference proteome</keyword>
<dbReference type="EMBL" id="JNVN01001579">
    <property type="protein sequence ID" value="KHJ33193.1"/>
    <property type="molecule type" value="Genomic_DNA"/>
</dbReference>
<name>A0A0B1P4J0_UNCNE</name>
<accession>A0A0B1P4J0</accession>
<reference evidence="1 2" key="1">
    <citation type="journal article" date="2014" name="BMC Genomics">
        <title>Adaptive genomic structural variation in the grape powdery mildew pathogen, Erysiphe necator.</title>
        <authorList>
            <person name="Jones L."/>
            <person name="Riaz S."/>
            <person name="Morales-Cruz A."/>
            <person name="Amrine K.C."/>
            <person name="McGuire B."/>
            <person name="Gubler W.D."/>
            <person name="Walker M.A."/>
            <person name="Cantu D."/>
        </authorList>
    </citation>
    <scope>NUCLEOTIDE SEQUENCE [LARGE SCALE GENOMIC DNA]</scope>
    <source>
        <strain evidence="2">c</strain>
    </source>
</reference>
<proteinExistence type="predicted"/>